<evidence type="ECO:0000256" key="1">
    <source>
        <dbReference type="SAM" id="SignalP"/>
    </source>
</evidence>
<comment type="caution">
    <text evidence="2">The sequence shown here is derived from an EMBL/GenBank/DDBJ whole genome shotgun (WGS) entry which is preliminary data.</text>
</comment>
<keyword evidence="1" id="KW-0732">Signal</keyword>
<protein>
    <submittedName>
        <fullName evidence="2">Uncharacterized protein</fullName>
    </submittedName>
</protein>
<proteinExistence type="predicted"/>
<accession>A0A8J4X668</accession>
<evidence type="ECO:0000313" key="3">
    <source>
        <dbReference type="Proteomes" id="UP000727407"/>
    </source>
</evidence>
<dbReference type="AlphaFoldDB" id="A0A8J4X668"/>
<name>A0A8J4X668_CLAMG</name>
<reference evidence="2" key="1">
    <citation type="submission" date="2020-07" db="EMBL/GenBank/DDBJ databases">
        <title>Clarias magur genome sequencing, assembly and annotation.</title>
        <authorList>
            <person name="Kushwaha B."/>
            <person name="Kumar R."/>
            <person name="Das P."/>
            <person name="Joshi C.G."/>
            <person name="Kumar D."/>
            <person name="Nagpure N.S."/>
            <person name="Pandey M."/>
            <person name="Agarwal S."/>
            <person name="Srivastava S."/>
            <person name="Singh M."/>
            <person name="Sahoo L."/>
            <person name="Jayasankar P."/>
            <person name="Meher P.K."/>
            <person name="Koringa P.G."/>
            <person name="Iquebal M.A."/>
            <person name="Das S.P."/>
            <person name="Bit A."/>
            <person name="Patnaik S."/>
            <person name="Patel N."/>
            <person name="Shah T.M."/>
            <person name="Hinsu A."/>
            <person name="Jena J.K."/>
        </authorList>
    </citation>
    <scope>NUCLEOTIDE SEQUENCE</scope>
    <source>
        <strain evidence="2">CIFAMagur01</strain>
        <tissue evidence="2">Testis</tissue>
    </source>
</reference>
<evidence type="ECO:0000313" key="2">
    <source>
        <dbReference type="EMBL" id="KAF5894783.1"/>
    </source>
</evidence>
<sequence>MRSDVLLRTGLMSLLTQACGEEEDEDEEDELLCNVARGAAQTGLNPCDALKSMNPIQNLSALILDLVRERERDSVRDSGAGCIDPERIPRVGWRHAEAVSRWSALSRLRAGRSLRDVGDAGWINSHRGPIFVPFPEIALTAFITLRL</sequence>
<feature type="chain" id="PRO_5035256715" evidence="1">
    <location>
        <begin position="21"/>
        <end position="147"/>
    </location>
</feature>
<feature type="signal peptide" evidence="1">
    <location>
        <begin position="1"/>
        <end position="20"/>
    </location>
</feature>
<gene>
    <name evidence="2" type="ORF">DAT39_015508</name>
</gene>
<keyword evidence="3" id="KW-1185">Reference proteome</keyword>
<dbReference type="EMBL" id="QNUK01000357">
    <property type="protein sequence ID" value="KAF5894783.1"/>
    <property type="molecule type" value="Genomic_DNA"/>
</dbReference>
<organism evidence="2 3">
    <name type="scientific">Clarias magur</name>
    <name type="common">Asian catfish</name>
    <name type="synonym">Macropteronotus magur</name>
    <dbReference type="NCBI Taxonomy" id="1594786"/>
    <lineage>
        <taxon>Eukaryota</taxon>
        <taxon>Metazoa</taxon>
        <taxon>Chordata</taxon>
        <taxon>Craniata</taxon>
        <taxon>Vertebrata</taxon>
        <taxon>Euteleostomi</taxon>
        <taxon>Actinopterygii</taxon>
        <taxon>Neopterygii</taxon>
        <taxon>Teleostei</taxon>
        <taxon>Ostariophysi</taxon>
        <taxon>Siluriformes</taxon>
        <taxon>Clariidae</taxon>
        <taxon>Clarias</taxon>
    </lineage>
</organism>
<dbReference type="Proteomes" id="UP000727407">
    <property type="component" value="Unassembled WGS sequence"/>
</dbReference>
<dbReference type="PROSITE" id="PS51257">
    <property type="entry name" value="PROKAR_LIPOPROTEIN"/>
    <property type="match status" value="1"/>
</dbReference>